<dbReference type="EMBL" id="SMGQ01000013">
    <property type="protein sequence ID" value="TCK92661.1"/>
    <property type="molecule type" value="Genomic_DNA"/>
</dbReference>
<proteinExistence type="predicted"/>
<evidence type="ECO:0000313" key="1">
    <source>
        <dbReference type="EMBL" id="TCK92661.1"/>
    </source>
</evidence>
<comment type="caution">
    <text evidence="1">The sequence shown here is derived from an EMBL/GenBank/DDBJ whole genome shotgun (WGS) entry which is preliminary data.</text>
</comment>
<reference evidence="1 2" key="1">
    <citation type="submission" date="2019-03" db="EMBL/GenBank/DDBJ databases">
        <title>Genomic Encyclopedia of Type Strains, Phase IV (KMG-IV): sequencing the most valuable type-strain genomes for metagenomic binning, comparative biology and taxonomic classification.</title>
        <authorList>
            <person name="Goeker M."/>
        </authorList>
    </citation>
    <scope>NUCLEOTIDE SEQUENCE [LARGE SCALE GENOMIC DNA]</scope>
    <source>
        <strain evidence="1 2">DSM 24176</strain>
    </source>
</reference>
<evidence type="ECO:0008006" key="3">
    <source>
        <dbReference type="Google" id="ProtNLM"/>
    </source>
</evidence>
<dbReference type="Proteomes" id="UP000294545">
    <property type="component" value="Unassembled WGS sequence"/>
</dbReference>
<evidence type="ECO:0000313" key="2">
    <source>
        <dbReference type="Proteomes" id="UP000294545"/>
    </source>
</evidence>
<gene>
    <name evidence="1" type="ORF">EDC19_1814</name>
</gene>
<name>A0A4V2Q075_9FIRM</name>
<sequence length="78" mass="9382">MKIIWSNDSLGDVDRIREYISQDTEFYAQIFVEKIIQITERLKNFQCQEGLYLSFQMKVLGKLYLEPIGLYMRLQKKI</sequence>
<keyword evidence="2" id="KW-1185">Reference proteome</keyword>
<protein>
    <recommendedName>
        <fullName evidence="3">ParE-like toxin of type II ParDE toxin-antitoxin system</fullName>
    </recommendedName>
</protein>
<dbReference type="AlphaFoldDB" id="A0A4V2Q075"/>
<accession>A0A4V2Q075</accession>
<organism evidence="1 2">
    <name type="scientific">Natranaerovirga hydrolytica</name>
    <dbReference type="NCBI Taxonomy" id="680378"/>
    <lineage>
        <taxon>Bacteria</taxon>
        <taxon>Bacillati</taxon>
        <taxon>Bacillota</taxon>
        <taxon>Clostridia</taxon>
        <taxon>Lachnospirales</taxon>
        <taxon>Natranaerovirgaceae</taxon>
        <taxon>Natranaerovirga</taxon>
    </lineage>
</organism>